<protein>
    <recommendedName>
        <fullName evidence="4">GerMN domain-containing protein</fullName>
    </recommendedName>
</protein>
<dbReference type="PROSITE" id="PS51257">
    <property type="entry name" value="PROKAR_LIPOPROTEIN"/>
    <property type="match status" value="1"/>
</dbReference>
<keyword evidence="1" id="KW-0732">Signal</keyword>
<evidence type="ECO:0000313" key="3">
    <source>
        <dbReference type="Proteomes" id="UP000886805"/>
    </source>
</evidence>
<evidence type="ECO:0000313" key="2">
    <source>
        <dbReference type="EMBL" id="HIX72897.1"/>
    </source>
</evidence>
<sequence length="172" mass="18429">MKVIICTLAMVMLLLGGCQSTVTTVLEMSTAGQETAAAGDEAATTEEATTVLETMEDMDILTKAQEIAILAPDTAETTQTITDREEITAFITSLDLGQWVPAQQASDAKVVGTFVFSQEDSIKMGQSATDGTLHEVCRLVLYEDSQVDLIVGPLSLPSEIPAETAAYLREFF</sequence>
<reference evidence="2" key="2">
    <citation type="submission" date="2021-04" db="EMBL/GenBank/DDBJ databases">
        <authorList>
            <person name="Gilroy R."/>
        </authorList>
    </citation>
    <scope>NUCLEOTIDE SEQUENCE</scope>
    <source>
        <strain evidence="2">ChiSxjej3B15-1167</strain>
    </source>
</reference>
<reference evidence="2" key="1">
    <citation type="journal article" date="2021" name="PeerJ">
        <title>Extensive microbial diversity within the chicken gut microbiome revealed by metagenomics and culture.</title>
        <authorList>
            <person name="Gilroy R."/>
            <person name="Ravi A."/>
            <person name="Getino M."/>
            <person name="Pursley I."/>
            <person name="Horton D.L."/>
            <person name="Alikhan N.F."/>
            <person name="Baker D."/>
            <person name="Gharbi K."/>
            <person name="Hall N."/>
            <person name="Watson M."/>
            <person name="Adriaenssens E.M."/>
            <person name="Foster-Nyarko E."/>
            <person name="Jarju S."/>
            <person name="Secka A."/>
            <person name="Antonio M."/>
            <person name="Oren A."/>
            <person name="Chaudhuri R.R."/>
            <person name="La Ragione R."/>
            <person name="Hildebrand F."/>
            <person name="Pallen M.J."/>
        </authorList>
    </citation>
    <scope>NUCLEOTIDE SEQUENCE</scope>
    <source>
        <strain evidence="2">ChiSxjej3B15-1167</strain>
    </source>
</reference>
<comment type="caution">
    <text evidence="2">The sequence shown here is derived from an EMBL/GenBank/DDBJ whole genome shotgun (WGS) entry which is preliminary data.</text>
</comment>
<feature type="signal peptide" evidence="1">
    <location>
        <begin position="1"/>
        <end position="20"/>
    </location>
</feature>
<gene>
    <name evidence="2" type="ORF">H9849_07725</name>
</gene>
<organism evidence="2 3">
    <name type="scientific">Candidatus Anaerobutyricum stercoripullorum</name>
    <dbReference type="NCBI Taxonomy" id="2838456"/>
    <lineage>
        <taxon>Bacteria</taxon>
        <taxon>Bacillati</taxon>
        <taxon>Bacillota</taxon>
        <taxon>Clostridia</taxon>
        <taxon>Lachnospirales</taxon>
        <taxon>Lachnospiraceae</taxon>
        <taxon>Anaerobutyricum</taxon>
    </lineage>
</organism>
<dbReference type="Proteomes" id="UP000886805">
    <property type="component" value="Unassembled WGS sequence"/>
</dbReference>
<proteinExistence type="predicted"/>
<accession>A0A9D2BEV7</accession>
<dbReference type="EMBL" id="DXEQ01000227">
    <property type="protein sequence ID" value="HIX72897.1"/>
    <property type="molecule type" value="Genomic_DNA"/>
</dbReference>
<feature type="chain" id="PRO_5039159259" description="GerMN domain-containing protein" evidence="1">
    <location>
        <begin position="21"/>
        <end position="172"/>
    </location>
</feature>
<evidence type="ECO:0008006" key="4">
    <source>
        <dbReference type="Google" id="ProtNLM"/>
    </source>
</evidence>
<evidence type="ECO:0000256" key="1">
    <source>
        <dbReference type="SAM" id="SignalP"/>
    </source>
</evidence>
<name>A0A9D2BEV7_9FIRM</name>
<dbReference type="AlphaFoldDB" id="A0A9D2BEV7"/>